<gene>
    <name evidence="1" type="ORF">RHMOL_Rhmol02G0274800</name>
</gene>
<dbReference type="EMBL" id="CM046389">
    <property type="protein sequence ID" value="KAI8569386.1"/>
    <property type="molecule type" value="Genomic_DNA"/>
</dbReference>
<proteinExistence type="predicted"/>
<dbReference type="Proteomes" id="UP001062846">
    <property type="component" value="Chromosome 2"/>
</dbReference>
<evidence type="ECO:0000313" key="2">
    <source>
        <dbReference type="Proteomes" id="UP001062846"/>
    </source>
</evidence>
<reference evidence="1" key="1">
    <citation type="submission" date="2022-02" db="EMBL/GenBank/DDBJ databases">
        <title>Plant Genome Project.</title>
        <authorList>
            <person name="Zhang R.-G."/>
        </authorList>
    </citation>
    <scope>NUCLEOTIDE SEQUENCE</scope>
    <source>
        <strain evidence="1">AT1</strain>
    </source>
</reference>
<keyword evidence="2" id="KW-1185">Reference proteome</keyword>
<sequence>MDQTKVGRRGVKMTCGKCGQVGHNRRSCKGDPTAATTTEEGSNAATTEECRVTRQNGATSQSGVSIVPATKLKLPVKRNRGAERTARQVQKRN</sequence>
<evidence type="ECO:0000313" key="1">
    <source>
        <dbReference type="EMBL" id="KAI8569386.1"/>
    </source>
</evidence>
<accession>A0ACC0PW51</accession>
<name>A0ACC0PW51_RHOML</name>
<protein>
    <submittedName>
        <fullName evidence="1">Uncharacterized protein</fullName>
    </submittedName>
</protein>
<comment type="caution">
    <text evidence="1">The sequence shown here is derived from an EMBL/GenBank/DDBJ whole genome shotgun (WGS) entry which is preliminary data.</text>
</comment>
<organism evidence="1 2">
    <name type="scientific">Rhododendron molle</name>
    <name type="common">Chinese azalea</name>
    <name type="synonym">Azalea mollis</name>
    <dbReference type="NCBI Taxonomy" id="49168"/>
    <lineage>
        <taxon>Eukaryota</taxon>
        <taxon>Viridiplantae</taxon>
        <taxon>Streptophyta</taxon>
        <taxon>Embryophyta</taxon>
        <taxon>Tracheophyta</taxon>
        <taxon>Spermatophyta</taxon>
        <taxon>Magnoliopsida</taxon>
        <taxon>eudicotyledons</taxon>
        <taxon>Gunneridae</taxon>
        <taxon>Pentapetalae</taxon>
        <taxon>asterids</taxon>
        <taxon>Ericales</taxon>
        <taxon>Ericaceae</taxon>
        <taxon>Ericoideae</taxon>
        <taxon>Rhodoreae</taxon>
        <taxon>Rhododendron</taxon>
    </lineage>
</organism>